<protein>
    <submittedName>
        <fullName evidence="2">Alpha/beta hydrolase family protein</fullName>
        <ecNumber evidence="2">3.4.-.-</ecNumber>
    </submittedName>
</protein>
<dbReference type="InterPro" id="IPR029058">
    <property type="entry name" value="AB_hydrolase_fold"/>
</dbReference>
<dbReference type="InterPro" id="IPR001375">
    <property type="entry name" value="Peptidase_S9_cat"/>
</dbReference>
<dbReference type="RefSeq" id="WP_380187836.1">
    <property type="nucleotide sequence ID" value="NZ_JBHTBQ010000014.1"/>
</dbReference>
<dbReference type="Proteomes" id="UP001596473">
    <property type="component" value="Unassembled WGS sequence"/>
</dbReference>
<feature type="domain" description="Peptidase S9 prolyl oligopeptidase catalytic" evidence="1">
    <location>
        <begin position="7"/>
        <end position="74"/>
    </location>
</feature>
<dbReference type="Gene3D" id="3.40.50.1820">
    <property type="entry name" value="alpha/beta hydrolase"/>
    <property type="match status" value="1"/>
</dbReference>
<gene>
    <name evidence="2" type="ORF">ACFQNF_08600</name>
</gene>
<comment type="caution">
    <text evidence="2">The sequence shown here is derived from an EMBL/GenBank/DDBJ whole genome shotgun (WGS) entry which is preliminary data.</text>
</comment>
<dbReference type="EC" id="3.4.-.-" evidence="2"/>
<keyword evidence="3" id="KW-1185">Reference proteome</keyword>
<keyword evidence="2" id="KW-0378">Hydrolase</keyword>
<organism evidence="2 3">
    <name type="scientific">Iodobacter arcticus</name>
    <dbReference type="NCBI Taxonomy" id="590593"/>
    <lineage>
        <taxon>Bacteria</taxon>
        <taxon>Pseudomonadati</taxon>
        <taxon>Pseudomonadota</taxon>
        <taxon>Betaproteobacteria</taxon>
        <taxon>Neisseriales</taxon>
        <taxon>Chitinibacteraceae</taxon>
        <taxon>Iodobacter</taxon>
    </lineage>
</organism>
<dbReference type="Pfam" id="PF00326">
    <property type="entry name" value="Peptidase_S9"/>
    <property type="match status" value="1"/>
</dbReference>
<dbReference type="EMBL" id="JBHTBQ010000014">
    <property type="protein sequence ID" value="MFC7419943.1"/>
    <property type="molecule type" value="Genomic_DNA"/>
</dbReference>
<accession>A0ABW2QW42</accession>
<proteinExistence type="predicted"/>
<name>A0ABW2QW42_9NEIS</name>
<evidence type="ECO:0000313" key="2">
    <source>
        <dbReference type="EMBL" id="MFC7419943.1"/>
    </source>
</evidence>
<dbReference type="GO" id="GO:0016787">
    <property type="term" value="F:hydrolase activity"/>
    <property type="evidence" value="ECO:0007669"/>
    <property type="project" value="UniProtKB-KW"/>
</dbReference>
<evidence type="ECO:0000259" key="1">
    <source>
        <dbReference type="Pfam" id="PF00326"/>
    </source>
</evidence>
<evidence type="ECO:0000313" key="3">
    <source>
        <dbReference type="Proteomes" id="UP001596473"/>
    </source>
</evidence>
<dbReference type="SUPFAM" id="SSF53474">
    <property type="entry name" value="alpha/beta-Hydrolases"/>
    <property type="match status" value="1"/>
</dbReference>
<sequence length="80" mass="9033">MRVKLVGDPIKDAVQLEQTSLLKQAKKLTQPLLLAYGGEDRRVPYEHGTLLRKAVEQHNPDVEWILYGDEGHGWIAIKSA</sequence>
<reference evidence="3" key="1">
    <citation type="journal article" date="2019" name="Int. J. Syst. Evol. Microbiol.">
        <title>The Global Catalogue of Microorganisms (GCM) 10K type strain sequencing project: providing services to taxonomists for standard genome sequencing and annotation.</title>
        <authorList>
            <consortium name="The Broad Institute Genomics Platform"/>
            <consortium name="The Broad Institute Genome Sequencing Center for Infectious Disease"/>
            <person name="Wu L."/>
            <person name="Ma J."/>
        </authorList>
    </citation>
    <scope>NUCLEOTIDE SEQUENCE [LARGE SCALE GENOMIC DNA]</scope>
    <source>
        <strain evidence="3">CCUG 62945</strain>
    </source>
</reference>